<dbReference type="PANTHER" id="PTHR43033:SF1">
    <property type="entry name" value="TRNA(ILE)-LYSIDINE SYNTHASE-RELATED"/>
    <property type="match status" value="1"/>
</dbReference>
<dbReference type="InterPro" id="IPR011063">
    <property type="entry name" value="TilS/TtcA_N"/>
</dbReference>
<comment type="function">
    <text evidence="8">Ligates lysine onto the cytidine present at position 34 of the AUA codon-specific tRNA(Ile) that contains the anticodon CAU, in an ATP-dependent manner. Cytidine is converted to lysidine, thus changing the amino acid specificity of the tRNA from methionine to isoleucine.</text>
</comment>
<accession>A0A4P6UP45</accession>
<dbReference type="GO" id="GO:0005737">
    <property type="term" value="C:cytoplasm"/>
    <property type="evidence" value="ECO:0007669"/>
    <property type="project" value="UniProtKB-SubCell"/>
</dbReference>
<keyword evidence="11" id="KW-1185">Reference proteome</keyword>
<dbReference type="RefSeq" id="WP_208651019.1">
    <property type="nucleotide sequence ID" value="NZ_CP036528.1"/>
</dbReference>
<dbReference type="InterPro" id="IPR012795">
    <property type="entry name" value="tRNA_Ile_lys_synt_N"/>
</dbReference>
<evidence type="ECO:0000256" key="5">
    <source>
        <dbReference type="ARBA" id="ARBA00022741"/>
    </source>
</evidence>
<evidence type="ECO:0000256" key="4">
    <source>
        <dbReference type="ARBA" id="ARBA00022694"/>
    </source>
</evidence>
<evidence type="ECO:0000313" key="10">
    <source>
        <dbReference type="EMBL" id="QBK24744.1"/>
    </source>
</evidence>
<dbReference type="Gene3D" id="3.40.50.620">
    <property type="entry name" value="HUPs"/>
    <property type="match status" value="1"/>
</dbReference>
<dbReference type="PANTHER" id="PTHR43033">
    <property type="entry name" value="TRNA(ILE)-LYSIDINE SYNTHASE-RELATED"/>
    <property type="match status" value="1"/>
</dbReference>
<dbReference type="InterPro" id="IPR014729">
    <property type="entry name" value="Rossmann-like_a/b/a_fold"/>
</dbReference>
<sequence length="466" mass="54351">MVAFEKKVKNFIEEQQLIEEGDRLLIACSGGVDSMGLVHFFIHFRKHWKVDLYVAHVDHMLREEVSYEDRLFVERFCKENNLPVFSTSIPIPAILEKEGGNSQAICRRERYAYFDEIMKQHNINKLVTAHHADDQLETMLMSLARAGSVNGFKGIAAKRPFSVGMVIRPFLAVTKEEIKEYLEEKGGTFREDASNLKDDYTRNRFRHHIIPLLKKENSQVAIHAAELAQNLQQDDECLNELAESRFSSVVEKAGDRFVLHIRQFLKEPLALQRRIILILLNYLYHHLDGKNFAISSKIMDLCKSQEGNAMIYLPEQYIAARSYDIISFFKLRTSKKEEPQTIEIGKWHDFNGFRLYIEKLPHDVSVQNEAIAYFFNASTIAFPLRVRTRKERDRIQLKGMQDPKRLSRLFIDEKIPLIERDGWPILVDSNDEILAVLGVRVNHRFSKTRRMDDDMVMFIEKISDNK</sequence>
<keyword evidence="3 8" id="KW-0436">Ligase</keyword>
<dbReference type="Proteomes" id="UP000291151">
    <property type="component" value="Chromosome"/>
</dbReference>
<dbReference type="GO" id="GO:0005524">
    <property type="term" value="F:ATP binding"/>
    <property type="evidence" value="ECO:0007669"/>
    <property type="project" value="UniProtKB-UniRule"/>
</dbReference>
<evidence type="ECO:0000256" key="3">
    <source>
        <dbReference type="ARBA" id="ARBA00022598"/>
    </source>
</evidence>
<dbReference type="SUPFAM" id="SSF82829">
    <property type="entry name" value="MesJ substrate recognition domain-like"/>
    <property type="match status" value="1"/>
</dbReference>
<evidence type="ECO:0000259" key="9">
    <source>
        <dbReference type="SMART" id="SM00977"/>
    </source>
</evidence>
<reference evidence="10 11" key="1">
    <citation type="submission" date="2019-02" db="EMBL/GenBank/DDBJ databases">
        <title>Ureibacillus thermophilus.</title>
        <authorList>
            <person name="Sunny J.S."/>
            <person name="Natarajan A."/>
            <person name="Saleena L.M."/>
        </authorList>
    </citation>
    <scope>NUCLEOTIDE SEQUENCE [LARGE SCALE GENOMIC DNA]</scope>
    <source>
        <strain evidence="10 11">LM102</strain>
    </source>
</reference>
<dbReference type="GO" id="GO:0032267">
    <property type="term" value="F:tRNA(Ile)-lysidine synthase activity"/>
    <property type="evidence" value="ECO:0007669"/>
    <property type="project" value="UniProtKB-EC"/>
</dbReference>
<comment type="catalytic activity">
    <reaction evidence="7 8">
        <text>cytidine(34) in tRNA(Ile2) + L-lysine + ATP = lysidine(34) in tRNA(Ile2) + AMP + diphosphate + H(+)</text>
        <dbReference type="Rhea" id="RHEA:43744"/>
        <dbReference type="Rhea" id="RHEA-COMP:10625"/>
        <dbReference type="Rhea" id="RHEA-COMP:10670"/>
        <dbReference type="ChEBI" id="CHEBI:15378"/>
        <dbReference type="ChEBI" id="CHEBI:30616"/>
        <dbReference type="ChEBI" id="CHEBI:32551"/>
        <dbReference type="ChEBI" id="CHEBI:33019"/>
        <dbReference type="ChEBI" id="CHEBI:82748"/>
        <dbReference type="ChEBI" id="CHEBI:83665"/>
        <dbReference type="ChEBI" id="CHEBI:456215"/>
        <dbReference type="EC" id="6.3.4.19"/>
    </reaction>
</comment>
<evidence type="ECO:0000256" key="2">
    <source>
        <dbReference type="ARBA" id="ARBA00022490"/>
    </source>
</evidence>
<dbReference type="HAMAP" id="MF_01161">
    <property type="entry name" value="tRNA_Ile_lys_synt"/>
    <property type="match status" value="1"/>
</dbReference>
<feature type="binding site" evidence="8">
    <location>
        <begin position="29"/>
        <end position="34"/>
    </location>
    <ligand>
        <name>ATP</name>
        <dbReference type="ChEBI" id="CHEBI:30616"/>
    </ligand>
</feature>
<evidence type="ECO:0000256" key="8">
    <source>
        <dbReference type="HAMAP-Rule" id="MF_01161"/>
    </source>
</evidence>
<name>A0A4P6UP45_9BACL</name>
<dbReference type="InterPro" id="IPR012796">
    <property type="entry name" value="Lysidine-tRNA-synth_C"/>
</dbReference>
<keyword evidence="4 8" id="KW-0819">tRNA processing</keyword>
<dbReference type="SMART" id="SM00977">
    <property type="entry name" value="TilS_C"/>
    <property type="match status" value="1"/>
</dbReference>
<evidence type="ECO:0000256" key="1">
    <source>
        <dbReference type="ARBA" id="ARBA00004496"/>
    </source>
</evidence>
<dbReference type="EMBL" id="CP036528">
    <property type="protein sequence ID" value="QBK24744.1"/>
    <property type="molecule type" value="Genomic_DNA"/>
</dbReference>
<dbReference type="Gene3D" id="3.30.465.60">
    <property type="match status" value="1"/>
</dbReference>
<comment type="domain">
    <text evidence="8">The N-terminal region contains the highly conserved SGGXDS motif, predicted to be a P-loop motif involved in ATP binding.</text>
</comment>
<gene>
    <name evidence="8 10" type="primary">tilS</name>
    <name evidence="10" type="ORF">DKZ56_01920</name>
</gene>
<evidence type="ECO:0000313" key="11">
    <source>
        <dbReference type="Proteomes" id="UP000291151"/>
    </source>
</evidence>
<dbReference type="SUPFAM" id="SSF52402">
    <property type="entry name" value="Adenine nucleotide alpha hydrolases-like"/>
    <property type="match status" value="1"/>
</dbReference>
<dbReference type="EC" id="6.3.4.19" evidence="8"/>
<feature type="domain" description="Lysidine-tRNA(Ile) synthetase C-terminal" evidence="9">
    <location>
        <begin position="384"/>
        <end position="458"/>
    </location>
</feature>
<comment type="subcellular location">
    <subcellularLocation>
        <location evidence="1 8">Cytoplasm</location>
    </subcellularLocation>
</comment>
<evidence type="ECO:0000256" key="6">
    <source>
        <dbReference type="ARBA" id="ARBA00022840"/>
    </source>
</evidence>
<dbReference type="Pfam" id="PF11734">
    <property type="entry name" value="TilS_C"/>
    <property type="match status" value="1"/>
</dbReference>
<dbReference type="Pfam" id="PF01171">
    <property type="entry name" value="ATP_bind_3"/>
    <property type="match status" value="1"/>
</dbReference>
<organism evidence="10 11">
    <name type="scientific">Ureibacillus thermophilus</name>
    <dbReference type="NCBI Taxonomy" id="367743"/>
    <lineage>
        <taxon>Bacteria</taxon>
        <taxon>Bacillati</taxon>
        <taxon>Bacillota</taxon>
        <taxon>Bacilli</taxon>
        <taxon>Bacillales</taxon>
        <taxon>Caryophanaceae</taxon>
        <taxon>Ureibacillus</taxon>
    </lineage>
</organism>
<protein>
    <recommendedName>
        <fullName evidence="8">tRNA(Ile)-lysidine synthase</fullName>
        <ecNumber evidence="8">6.3.4.19</ecNumber>
    </recommendedName>
    <alternativeName>
        <fullName evidence="8">tRNA(Ile)-2-lysyl-cytidine synthase</fullName>
    </alternativeName>
    <alternativeName>
        <fullName evidence="8">tRNA(Ile)-lysidine synthetase</fullName>
    </alternativeName>
</protein>
<dbReference type="CDD" id="cd01992">
    <property type="entry name" value="TilS_N"/>
    <property type="match status" value="1"/>
</dbReference>
<dbReference type="GO" id="GO:0006400">
    <property type="term" value="P:tRNA modification"/>
    <property type="evidence" value="ECO:0007669"/>
    <property type="project" value="UniProtKB-UniRule"/>
</dbReference>
<dbReference type="AlphaFoldDB" id="A0A4P6UP45"/>
<keyword evidence="2 8" id="KW-0963">Cytoplasm</keyword>
<dbReference type="NCBIfam" id="TIGR02433">
    <property type="entry name" value="lysidine_TilS_C"/>
    <property type="match status" value="1"/>
</dbReference>
<evidence type="ECO:0000256" key="7">
    <source>
        <dbReference type="ARBA" id="ARBA00048539"/>
    </source>
</evidence>
<dbReference type="NCBIfam" id="TIGR02432">
    <property type="entry name" value="lysidine_TilS_N"/>
    <property type="match status" value="1"/>
</dbReference>
<comment type="similarity">
    <text evidence="8">Belongs to the tRNA(Ile)-lysidine synthase family.</text>
</comment>
<dbReference type="InterPro" id="IPR012094">
    <property type="entry name" value="tRNA_Ile_lys_synt"/>
</dbReference>
<keyword evidence="6 8" id="KW-0067">ATP-binding</keyword>
<proteinExistence type="inferred from homology"/>
<keyword evidence="5 8" id="KW-0547">Nucleotide-binding</keyword>
<dbReference type="KEGG" id="uth:DKZ56_01920"/>
<dbReference type="SUPFAM" id="SSF56037">
    <property type="entry name" value="PheT/TilS domain"/>
    <property type="match status" value="1"/>
</dbReference>